<accession>A0A9X5AQB4</accession>
<evidence type="ECO:0000313" key="1">
    <source>
        <dbReference type="EMBL" id="MTK22259.1"/>
    </source>
</evidence>
<comment type="caution">
    <text evidence="1">The sequence shown here is derived from an EMBL/GenBank/DDBJ whole genome shotgun (WGS) entry which is preliminary data.</text>
</comment>
<reference evidence="1 2" key="1">
    <citation type="journal article" date="2019" name="Nat. Med.">
        <title>A library of human gut bacterial isolates paired with longitudinal multiomics data enables mechanistic microbiome research.</title>
        <authorList>
            <person name="Poyet M."/>
            <person name="Groussin M."/>
            <person name="Gibbons S.M."/>
            <person name="Avila-Pacheco J."/>
            <person name="Jiang X."/>
            <person name="Kearney S.M."/>
            <person name="Perrotta A.R."/>
            <person name="Berdy B."/>
            <person name="Zhao S."/>
            <person name="Lieberman T.D."/>
            <person name="Swanson P.K."/>
            <person name="Smith M."/>
            <person name="Roesemann S."/>
            <person name="Alexander J.E."/>
            <person name="Rich S.A."/>
            <person name="Livny J."/>
            <person name="Vlamakis H."/>
            <person name="Clish C."/>
            <person name="Bullock K."/>
            <person name="Deik A."/>
            <person name="Scott J."/>
            <person name="Pierce K.A."/>
            <person name="Xavier R.J."/>
            <person name="Alm E.J."/>
        </authorList>
    </citation>
    <scope>NUCLEOTIDE SEQUENCE [LARGE SCALE GENOMIC DNA]</scope>
    <source>
        <strain evidence="1 2">BIOML-A198</strain>
    </source>
</reference>
<proteinExistence type="predicted"/>
<name>A0A9X5AQB4_9FIRM</name>
<dbReference type="EMBL" id="WMQE01000033">
    <property type="protein sequence ID" value="MTK22259.1"/>
    <property type="molecule type" value="Genomic_DNA"/>
</dbReference>
<organism evidence="1 2">
    <name type="scientific">Turicibacter sanguinis</name>
    <dbReference type="NCBI Taxonomy" id="154288"/>
    <lineage>
        <taxon>Bacteria</taxon>
        <taxon>Bacillati</taxon>
        <taxon>Bacillota</taxon>
        <taxon>Erysipelotrichia</taxon>
        <taxon>Erysipelotrichales</taxon>
        <taxon>Turicibacteraceae</taxon>
        <taxon>Turicibacter</taxon>
    </lineage>
</organism>
<dbReference type="Proteomes" id="UP000487649">
    <property type="component" value="Unassembled WGS sequence"/>
</dbReference>
<protein>
    <submittedName>
        <fullName evidence="1">Uncharacterized protein</fullName>
    </submittedName>
</protein>
<evidence type="ECO:0000313" key="2">
    <source>
        <dbReference type="Proteomes" id="UP000487649"/>
    </source>
</evidence>
<dbReference type="AlphaFoldDB" id="A0A9X5AQB4"/>
<dbReference type="RefSeq" id="WP_155223030.1">
    <property type="nucleotide sequence ID" value="NZ_JAMQUV010000038.1"/>
</dbReference>
<gene>
    <name evidence="1" type="ORF">GMA92_12645</name>
</gene>
<sequence length="106" mass="12399">MTYLLAVDAKLKNLINKKIENWEEGKSCTFKFSFTEVGLLHEPSEDELDTLVDFPYIESLEVGEDETLLVTVDKAELKARYDTRLRNWIEESDLKQFGRYESCGWI</sequence>